<dbReference type="SUPFAM" id="SSF56300">
    <property type="entry name" value="Metallo-dependent phosphatases"/>
    <property type="match status" value="1"/>
</dbReference>
<dbReference type="Gene3D" id="2.60.40.380">
    <property type="entry name" value="Purple acid phosphatase-like, N-terminal"/>
    <property type="match status" value="1"/>
</dbReference>
<dbReference type="PANTHER" id="PTHR43606">
    <property type="entry name" value="PHOSPHATASE, PUTATIVE (AFU_ORTHOLOGUE AFUA_6G08710)-RELATED"/>
    <property type="match status" value="1"/>
</dbReference>
<organism evidence="3 4">
    <name type="scientific">Trichormus variabilis NIES-23</name>
    <dbReference type="NCBI Taxonomy" id="1973479"/>
    <lineage>
        <taxon>Bacteria</taxon>
        <taxon>Bacillati</taxon>
        <taxon>Cyanobacteriota</taxon>
        <taxon>Cyanophyceae</taxon>
        <taxon>Nostocales</taxon>
        <taxon>Nostocaceae</taxon>
        <taxon>Trichormus</taxon>
    </lineage>
</organism>
<dbReference type="InterPro" id="IPR029052">
    <property type="entry name" value="Metallo-depent_PP-like"/>
</dbReference>
<dbReference type="CDD" id="cd07389">
    <property type="entry name" value="MPP_PhoD"/>
    <property type="match status" value="1"/>
</dbReference>
<evidence type="ECO:0000313" key="4">
    <source>
        <dbReference type="Proteomes" id="UP000217507"/>
    </source>
</evidence>
<dbReference type="InterPro" id="IPR032093">
    <property type="entry name" value="PhoD_N"/>
</dbReference>
<name>A0A1Z4KFV2_ANAVA</name>
<evidence type="ECO:0000259" key="2">
    <source>
        <dbReference type="Pfam" id="PF16655"/>
    </source>
</evidence>
<dbReference type="PANTHER" id="PTHR43606:SF2">
    <property type="entry name" value="ALKALINE PHOSPHATASE FAMILY PROTEIN (AFU_ORTHOLOGUE AFUA_5G03860)"/>
    <property type="match status" value="1"/>
</dbReference>
<evidence type="ECO:0000313" key="3">
    <source>
        <dbReference type="EMBL" id="BAY67858.1"/>
    </source>
</evidence>
<protein>
    <submittedName>
        <fullName evidence="3">Phosphodiesterase/alkaline phosphatase D</fullName>
    </submittedName>
</protein>
<feature type="domain" description="Phospholipase D N-terminal" evidence="2">
    <location>
        <begin position="54"/>
        <end position="149"/>
    </location>
</feature>
<dbReference type="Proteomes" id="UP000217507">
    <property type="component" value="Chromosome"/>
</dbReference>
<dbReference type="InterPro" id="IPR038607">
    <property type="entry name" value="PhoD-like_sf"/>
</dbReference>
<proteinExistence type="predicted"/>
<dbReference type="Pfam" id="PF09423">
    <property type="entry name" value="PhoD"/>
    <property type="match status" value="1"/>
</dbReference>
<accession>A0A1Z4KFV2</accession>
<dbReference type="Pfam" id="PF16655">
    <property type="entry name" value="PhoD_N"/>
    <property type="match status" value="1"/>
</dbReference>
<dbReference type="AlphaFoldDB" id="A0A1Z4KFV2"/>
<reference evidence="3 4" key="1">
    <citation type="submission" date="2017-06" db="EMBL/GenBank/DDBJ databases">
        <title>Genome sequencing of cyanobaciteial culture collection at National Institute for Environmental Studies (NIES).</title>
        <authorList>
            <person name="Hirose Y."/>
            <person name="Shimura Y."/>
            <person name="Fujisawa T."/>
            <person name="Nakamura Y."/>
            <person name="Kawachi M."/>
        </authorList>
    </citation>
    <scope>NUCLEOTIDE SEQUENCE [LARGE SCALE GENOMIC DNA]</scope>
    <source>
        <strain evidence="3 4">NIES-23</strain>
    </source>
</reference>
<dbReference type="EMBL" id="AP018216">
    <property type="protein sequence ID" value="BAY67858.1"/>
    <property type="molecule type" value="Genomic_DNA"/>
</dbReference>
<dbReference type="InterPro" id="IPR018946">
    <property type="entry name" value="PhoD-like_MPP"/>
</dbReference>
<dbReference type="Gene3D" id="3.60.21.70">
    <property type="entry name" value="PhoD-like phosphatase"/>
    <property type="match status" value="1"/>
</dbReference>
<evidence type="ECO:0000259" key="1">
    <source>
        <dbReference type="Pfam" id="PF09423"/>
    </source>
</evidence>
<feature type="domain" description="PhoD-like phosphatase metallophosphatase" evidence="1">
    <location>
        <begin position="162"/>
        <end position="498"/>
    </location>
</feature>
<sequence length="530" mass="59519">MVNYHNVQKFLQSRIKRRNLIIGAGAFTGLAIASQFSPQRAIAKSRFPDYPFKLGVASGEPYDTSVVIWTRLAPEPLNGGGMPPVNVPIRWEVATDSNMKRIISRGTVLATPELAHSVRVVVEGLSPHTWYWYRFNVGNEASPIGRTRTAPASGSFSNQLKFALASCQHYEQGYYTAYKYMAEDDLDLVVHVGDYIYEGGINLTRPRQHNSSEIFTLEDYRNRHALYKTDVNLQATHAAFPWITTWDDHEVENNYANLISEIDTEADQDPAIFAQRRAVAYQAYYEHMPLRPFSRPVGSDMQLYRRLNFGNLATFNVLDTRQYRTDQPCGDGTRTGCLDALNTNATITGKAQEDWLFDGLDKSTARWNVLAQQVPIAQRDFTPGEGQSFSMDKWDGYVASRDRLMTFIAQRQPSNPISLAGDVHSHWAMDLKTDFNNPESDIWGSEFVCTSISSGGDGADITPTVQAYLPDNPHIKFYNGQRGYVRCTVTPTTWRSDYLVMSNVLTPSGTISNRASFVVDNGIPGVRQVV</sequence>
<dbReference type="InterPro" id="IPR052900">
    <property type="entry name" value="Phospholipid_Metab_Enz"/>
</dbReference>
<gene>
    <name evidence="3" type="primary">phoD</name>
    <name evidence="3" type="ORF">NIES23_06400</name>
</gene>